<reference evidence="2 3" key="1">
    <citation type="submission" date="2018-01" db="EMBL/GenBank/DDBJ databases">
        <title>Whole genome sequencing of Histamine producing bacteria.</title>
        <authorList>
            <person name="Butler K."/>
        </authorList>
    </citation>
    <scope>NUCLEOTIDE SEQUENCE [LARGE SCALE GENOMIC DNA]</scope>
    <source>
        <strain evidence="2 3">DSM 24669</strain>
    </source>
</reference>
<evidence type="ECO:0000256" key="1">
    <source>
        <dbReference type="SAM" id="Phobius"/>
    </source>
</evidence>
<protein>
    <submittedName>
        <fullName evidence="2">Uncharacterized protein</fullName>
    </submittedName>
</protein>
<keyword evidence="1" id="KW-0812">Transmembrane</keyword>
<proteinExistence type="predicted"/>
<accession>A0A0J8VFJ5</accession>
<sequence>MRIAVKYSLLIYILSSIFAFIYTFYSNKACNEALIKDKNNQTFFSQRIVIHDKGYENIKQSSVIDTNALGFYTINSSVTNGLSGERYNSRYSLNIWSDKLFSIQLQDNKLDNKKADDHSSSQAYLEEYFHEEYFQVVYNKGKIMCSTSLNTNFLNCSKTIY</sequence>
<organism evidence="2 3">
    <name type="scientific">Photobacterium swingsii</name>
    <dbReference type="NCBI Taxonomy" id="680026"/>
    <lineage>
        <taxon>Bacteria</taxon>
        <taxon>Pseudomonadati</taxon>
        <taxon>Pseudomonadota</taxon>
        <taxon>Gammaproteobacteria</taxon>
        <taxon>Vibrionales</taxon>
        <taxon>Vibrionaceae</taxon>
        <taxon>Photobacterium</taxon>
    </lineage>
</organism>
<evidence type="ECO:0000313" key="2">
    <source>
        <dbReference type="EMBL" id="PSW25534.1"/>
    </source>
</evidence>
<dbReference type="AlphaFoldDB" id="A0A0J8VFJ5"/>
<feature type="transmembrane region" description="Helical" evidence="1">
    <location>
        <begin position="7"/>
        <end position="25"/>
    </location>
</feature>
<keyword evidence="1" id="KW-0472">Membrane</keyword>
<dbReference type="RefSeq" id="WP_048897560.1">
    <property type="nucleotide sequence ID" value="NZ_AP024853.1"/>
</dbReference>
<gene>
    <name evidence="2" type="ORF">C9I94_07785</name>
</gene>
<keyword evidence="1" id="KW-1133">Transmembrane helix</keyword>
<comment type="caution">
    <text evidence="2">The sequence shown here is derived from an EMBL/GenBank/DDBJ whole genome shotgun (WGS) entry which is preliminary data.</text>
</comment>
<evidence type="ECO:0000313" key="3">
    <source>
        <dbReference type="Proteomes" id="UP000240481"/>
    </source>
</evidence>
<dbReference type="Proteomes" id="UP000240481">
    <property type="component" value="Unassembled WGS sequence"/>
</dbReference>
<keyword evidence="3" id="KW-1185">Reference proteome</keyword>
<dbReference type="EMBL" id="PYLZ01000003">
    <property type="protein sequence ID" value="PSW25534.1"/>
    <property type="molecule type" value="Genomic_DNA"/>
</dbReference>
<dbReference type="OrthoDB" id="5826029at2"/>
<name>A0A0J8VFJ5_9GAMM</name>